<organism evidence="2 3">
    <name type="scientific">Echinicola pacifica</name>
    <dbReference type="NCBI Taxonomy" id="346377"/>
    <lineage>
        <taxon>Bacteria</taxon>
        <taxon>Pseudomonadati</taxon>
        <taxon>Bacteroidota</taxon>
        <taxon>Cytophagia</taxon>
        <taxon>Cytophagales</taxon>
        <taxon>Cyclobacteriaceae</taxon>
        <taxon>Echinicola</taxon>
    </lineage>
</organism>
<accession>A0A918PP24</accession>
<dbReference type="RefSeq" id="WP_018474169.1">
    <property type="nucleotide sequence ID" value="NZ_BMWX01000001.1"/>
</dbReference>
<name>A0A918PP24_9BACT</name>
<evidence type="ECO:0000256" key="1">
    <source>
        <dbReference type="SAM" id="SignalP"/>
    </source>
</evidence>
<reference evidence="2" key="1">
    <citation type="journal article" date="2014" name="Int. J. Syst. Evol. Microbiol.">
        <title>Complete genome sequence of Corynebacterium casei LMG S-19264T (=DSM 44701T), isolated from a smear-ripened cheese.</title>
        <authorList>
            <consortium name="US DOE Joint Genome Institute (JGI-PGF)"/>
            <person name="Walter F."/>
            <person name="Albersmeier A."/>
            <person name="Kalinowski J."/>
            <person name="Ruckert C."/>
        </authorList>
    </citation>
    <scope>NUCLEOTIDE SEQUENCE</scope>
    <source>
        <strain evidence="2">KCTC 12368</strain>
    </source>
</reference>
<evidence type="ECO:0000313" key="2">
    <source>
        <dbReference type="EMBL" id="GGZ16276.1"/>
    </source>
</evidence>
<evidence type="ECO:0000313" key="3">
    <source>
        <dbReference type="Proteomes" id="UP000619457"/>
    </source>
</evidence>
<proteinExistence type="predicted"/>
<dbReference type="AlphaFoldDB" id="A0A918PP24"/>
<dbReference type="EMBL" id="BMWX01000001">
    <property type="protein sequence ID" value="GGZ16276.1"/>
    <property type="molecule type" value="Genomic_DNA"/>
</dbReference>
<evidence type="ECO:0008006" key="4">
    <source>
        <dbReference type="Google" id="ProtNLM"/>
    </source>
</evidence>
<gene>
    <name evidence="2" type="ORF">GCM10007049_05700</name>
</gene>
<reference evidence="2" key="2">
    <citation type="submission" date="2020-09" db="EMBL/GenBank/DDBJ databases">
        <authorList>
            <person name="Sun Q."/>
            <person name="Kim S."/>
        </authorList>
    </citation>
    <scope>NUCLEOTIDE SEQUENCE</scope>
    <source>
        <strain evidence="2">KCTC 12368</strain>
    </source>
</reference>
<feature type="signal peptide" evidence="1">
    <location>
        <begin position="1"/>
        <end position="21"/>
    </location>
</feature>
<dbReference type="Proteomes" id="UP000619457">
    <property type="component" value="Unassembled WGS sequence"/>
</dbReference>
<dbReference type="NCBIfam" id="NF047436">
    <property type="entry name" value="LA_2272_repeat"/>
    <property type="match status" value="3"/>
</dbReference>
<dbReference type="InterPro" id="IPR058093">
    <property type="entry name" value="LA_2272-like"/>
</dbReference>
<comment type="caution">
    <text evidence="2">The sequence shown here is derived from an EMBL/GenBank/DDBJ whole genome shotgun (WGS) entry which is preliminary data.</text>
</comment>
<feature type="chain" id="PRO_5037572149" description="Type IX secretion system membrane protein, PorP/SprF family" evidence="1">
    <location>
        <begin position="22"/>
        <end position="346"/>
    </location>
</feature>
<protein>
    <recommendedName>
        <fullName evidence="4">Type IX secretion system membrane protein, PorP/SprF family</fullName>
    </recommendedName>
</protein>
<sequence>MKKILILAAALILTYSQQAFSQNDSIPLYTVLYNQAPEGFDYPLIGLINHGIGSHKGAQIGLINMNRQDFLGAQLGFLNTSGGDLNGLQAGFVNTVVGNVTGLQTGFINTTAESLRGSQLGFINTAVKESNGLQVGFINTSAKKLDGAQIGFVNTSPEEVTGAQIGFVNSTGKLSTIQLGFLNYADSLDDSGVPIGFLSIIRHGGYQAIEMGYTELFTYNLAAKIGIPALYTTLNAAYNPDFQDSWALGAGFGSNIAVGPIFFVNPEAYYLHQLKSENYLVRFNFNFGVNIGRRFQLVAGPSATWTRIESGEQFLDPQFYFHRESFDWDDELLVGFNAALRIKLSN</sequence>
<keyword evidence="3" id="KW-1185">Reference proteome</keyword>
<keyword evidence="1" id="KW-0732">Signal</keyword>